<accession>A0A6H0XU53</accession>
<dbReference type="EMBL" id="CP051140">
    <property type="protein sequence ID" value="QIW98148.1"/>
    <property type="molecule type" value="Genomic_DNA"/>
</dbReference>
<dbReference type="Proteomes" id="UP000503462">
    <property type="component" value="Chromosome 2"/>
</dbReference>
<feature type="transmembrane region" description="Helical" evidence="1">
    <location>
        <begin position="182"/>
        <end position="208"/>
    </location>
</feature>
<evidence type="ECO:0000313" key="2">
    <source>
        <dbReference type="EMBL" id="QIW98148.1"/>
    </source>
</evidence>
<evidence type="ECO:0000313" key="3">
    <source>
        <dbReference type="Proteomes" id="UP000503462"/>
    </source>
</evidence>
<sequence length="389" mass="42737">MPKTPSKTLHSDSSTLQLSFIAIYLASSVLAAYLVRIRPVINGQPIELEENLAKGVLAVPGSAPIAIRQDYTGIEGIDVVLRTLVAAFIAGPARLEKRVWLQQFHFLLGFAPMMGISVIESSRACWKNSWAVRYTWTWGILYQTVAGALAMPCYMISFILASRRTPLTMNSTRSYLAAGQDISAASARATLPTTVLGYVAPTAAMYFYPWSNNNDIMAMIAVWMFTPMVLDLLMAIFQSAFSIFTEDAPAEPDAGRLSHLTPLYGYLAIVAGFSHIFTVYLISTSPDPAGLFLTAFIPDSTDALSSTIAGFHNIFQWDWLFVAAQQVLWALYGVYELKVAGLTSMSPVLLTIAILVATVVAGPGGSLVLAWWWRETKLVEFEKQHLKEE</sequence>
<dbReference type="OrthoDB" id="2431938at2759"/>
<keyword evidence="3" id="KW-1185">Reference proteome</keyword>
<feature type="transmembrane region" description="Helical" evidence="1">
    <location>
        <begin position="139"/>
        <end position="161"/>
    </location>
</feature>
<keyword evidence="1" id="KW-0472">Membrane</keyword>
<reference evidence="2 3" key="1">
    <citation type="journal article" date="2016" name="Sci. Rep.">
        <title>Peltaster fructicola genome reveals evolution from an invasive phytopathogen to an ectophytic parasite.</title>
        <authorList>
            <person name="Xu C."/>
            <person name="Chen H."/>
            <person name="Gleason M.L."/>
            <person name="Xu J.R."/>
            <person name="Liu H."/>
            <person name="Zhang R."/>
            <person name="Sun G."/>
        </authorList>
    </citation>
    <scope>NUCLEOTIDE SEQUENCE [LARGE SCALE GENOMIC DNA]</scope>
    <source>
        <strain evidence="2 3">LNHT1506</strain>
    </source>
</reference>
<keyword evidence="1" id="KW-1133">Transmembrane helix</keyword>
<gene>
    <name evidence="2" type="ORF">AMS68_003666</name>
</gene>
<name>A0A6H0XU53_9PEZI</name>
<feature type="transmembrane region" description="Helical" evidence="1">
    <location>
        <begin position="347"/>
        <end position="373"/>
    </location>
</feature>
<protein>
    <submittedName>
        <fullName evidence="2">Uncharacterized protein</fullName>
    </submittedName>
</protein>
<feature type="transmembrane region" description="Helical" evidence="1">
    <location>
        <begin position="263"/>
        <end position="283"/>
    </location>
</feature>
<dbReference type="AlphaFoldDB" id="A0A6H0XU53"/>
<evidence type="ECO:0000256" key="1">
    <source>
        <dbReference type="SAM" id="Phobius"/>
    </source>
</evidence>
<feature type="transmembrane region" description="Helical" evidence="1">
    <location>
        <begin position="16"/>
        <end position="35"/>
    </location>
</feature>
<organism evidence="2 3">
    <name type="scientific">Peltaster fructicola</name>
    <dbReference type="NCBI Taxonomy" id="286661"/>
    <lineage>
        <taxon>Eukaryota</taxon>
        <taxon>Fungi</taxon>
        <taxon>Dikarya</taxon>
        <taxon>Ascomycota</taxon>
        <taxon>Pezizomycotina</taxon>
        <taxon>Dothideomycetes</taxon>
        <taxon>Dothideomycetes incertae sedis</taxon>
        <taxon>Peltaster</taxon>
    </lineage>
</organism>
<proteinExistence type="predicted"/>
<keyword evidence="1" id="KW-0812">Transmembrane</keyword>
<feature type="transmembrane region" description="Helical" evidence="1">
    <location>
        <begin position="99"/>
        <end position="119"/>
    </location>
</feature>
<feature type="transmembrane region" description="Helical" evidence="1">
    <location>
        <begin position="220"/>
        <end position="243"/>
    </location>
</feature>